<comment type="caution">
    <text evidence="1">The sequence shown here is derived from an EMBL/GenBank/DDBJ whole genome shotgun (WGS) entry which is preliminary data.</text>
</comment>
<evidence type="ECO:0000313" key="1">
    <source>
        <dbReference type="EMBL" id="GAE48659.1"/>
    </source>
</evidence>
<organism evidence="1 2">
    <name type="scientific">Xanthomonas arboricola pv. pruni str. MAFF 311562</name>
    <dbReference type="NCBI Taxonomy" id="1414836"/>
    <lineage>
        <taxon>Bacteria</taxon>
        <taxon>Pseudomonadati</taxon>
        <taxon>Pseudomonadota</taxon>
        <taxon>Gammaproteobacteria</taxon>
        <taxon>Lysobacterales</taxon>
        <taxon>Lysobacteraceae</taxon>
        <taxon>Xanthomonas</taxon>
    </lineage>
</organism>
<dbReference type="InterPro" id="IPR013496">
    <property type="entry name" value="CHP02680"/>
</dbReference>
<protein>
    <recommendedName>
        <fullName evidence="3">TIGR02680 family protein</fullName>
    </recommendedName>
</protein>
<dbReference type="Gene3D" id="3.40.50.300">
    <property type="entry name" value="P-loop containing nucleotide triphosphate hydrolases"/>
    <property type="match status" value="1"/>
</dbReference>
<dbReference type="EMBL" id="BAVB01000030">
    <property type="protein sequence ID" value="GAE48659.1"/>
    <property type="molecule type" value="Genomic_DNA"/>
</dbReference>
<sequence length="327" mass="36564">MQNQVSQDYTELGSALAALSHRAQAETSDFGLIVSIVYQNRPERPDQLGTRLASEIAQRRELLTAGEREVLENHLQAEIASAIHKLLRDAEQQVLAINAELAKRPTSTGVRFRLLWETLPESGDGGAPVGLKAARQRLLNTSTDLWSAEDRRVVGEMLQQRIAAERSRADADQGGSLHEQLARALDYRRWHRFRVQRWDGQWRPLSGPASSGERALGLTVPLFAAVSSYYSQAGHAHAPRLVLLDEVFAGIDDAARHHCWALIREFDLDFVVTSEREWACSAELPGVAIAQLQRHEGIDAVHVSRWTWDGLAKRQEPDPDRRFPPAA</sequence>
<dbReference type="AlphaFoldDB" id="W4RYB5"/>
<reference evidence="1 2" key="1">
    <citation type="submission" date="2014-01" db="EMBL/GenBank/DDBJ databases">
        <title>Genome sequence and analysis of Xanthomonas arboricola pv. pruni.</title>
        <authorList>
            <person name="Fujikawa T."/>
            <person name="Nakazono-Nagaoka E."/>
        </authorList>
    </citation>
    <scope>NUCLEOTIDE SEQUENCE [LARGE SCALE GENOMIC DNA]</scope>
    <source>
        <strain evidence="2">MAFF 311562</strain>
    </source>
</reference>
<gene>
    <name evidence="1" type="ORF">XPU_0191</name>
</gene>
<name>W4RYB5_9XANT</name>
<dbReference type="Proteomes" id="UP000019143">
    <property type="component" value="Unassembled WGS sequence"/>
</dbReference>
<evidence type="ECO:0008006" key="3">
    <source>
        <dbReference type="Google" id="ProtNLM"/>
    </source>
</evidence>
<evidence type="ECO:0000313" key="2">
    <source>
        <dbReference type="Proteomes" id="UP000019143"/>
    </source>
</evidence>
<accession>W4RYB5</accession>
<dbReference type="Pfam" id="PF13558">
    <property type="entry name" value="SbcC_Walker_B"/>
    <property type="match status" value="1"/>
</dbReference>
<proteinExistence type="predicted"/>
<dbReference type="SUPFAM" id="SSF52540">
    <property type="entry name" value="P-loop containing nucleoside triphosphate hydrolases"/>
    <property type="match status" value="1"/>
</dbReference>
<dbReference type="NCBIfam" id="TIGR02680">
    <property type="entry name" value="TIGR02680 family protein"/>
    <property type="match status" value="1"/>
</dbReference>
<dbReference type="InterPro" id="IPR027417">
    <property type="entry name" value="P-loop_NTPase"/>
</dbReference>